<dbReference type="EMBL" id="CAJVQC010061545">
    <property type="protein sequence ID" value="CAG8801889.1"/>
    <property type="molecule type" value="Genomic_DNA"/>
</dbReference>
<evidence type="ECO:0000313" key="1">
    <source>
        <dbReference type="EMBL" id="CAG8801889.1"/>
    </source>
</evidence>
<feature type="non-terminal residue" evidence="1">
    <location>
        <position position="96"/>
    </location>
</feature>
<organism evidence="1 2">
    <name type="scientific">Racocetra persica</name>
    <dbReference type="NCBI Taxonomy" id="160502"/>
    <lineage>
        <taxon>Eukaryota</taxon>
        <taxon>Fungi</taxon>
        <taxon>Fungi incertae sedis</taxon>
        <taxon>Mucoromycota</taxon>
        <taxon>Glomeromycotina</taxon>
        <taxon>Glomeromycetes</taxon>
        <taxon>Diversisporales</taxon>
        <taxon>Gigasporaceae</taxon>
        <taxon>Racocetra</taxon>
    </lineage>
</organism>
<sequence>MPPRRYRTRNYSNERILYLQKKKREEEIDMLKWYRKAVNEQANTSKQHTEKSDKKLELVQANKDQKLKLVQTNENQKLELVQTNEIKHQKDECLDN</sequence>
<accession>A0ACA9RQM7</accession>
<reference evidence="1" key="1">
    <citation type="submission" date="2021-06" db="EMBL/GenBank/DDBJ databases">
        <authorList>
            <person name="Kallberg Y."/>
            <person name="Tangrot J."/>
            <person name="Rosling A."/>
        </authorList>
    </citation>
    <scope>NUCLEOTIDE SEQUENCE</scope>
    <source>
        <strain evidence="1">MA461A</strain>
    </source>
</reference>
<evidence type="ECO:0000313" key="2">
    <source>
        <dbReference type="Proteomes" id="UP000789920"/>
    </source>
</evidence>
<dbReference type="Proteomes" id="UP000789920">
    <property type="component" value="Unassembled WGS sequence"/>
</dbReference>
<gene>
    <name evidence="1" type="ORF">RPERSI_LOCUS21205</name>
</gene>
<protein>
    <submittedName>
        <fullName evidence="1">11805_t:CDS:1</fullName>
    </submittedName>
</protein>
<name>A0ACA9RQM7_9GLOM</name>
<comment type="caution">
    <text evidence="1">The sequence shown here is derived from an EMBL/GenBank/DDBJ whole genome shotgun (WGS) entry which is preliminary data.</text>
</comment>
<proteinExistence type="predicted"/>
<keyword evidence="2" id="KW-1185">Reference proteome</keyword>